<feature type="transmembrane region" description="Helical" evidence="7">
    <location>
        <begin position="53"/>
        <end position="72"/>
    </location>
</feature>
<dbReference type="NCBIfam" id="TIGR02868">
    <property type="entry name" value="CydC"/>
    <property type="match status" value="1"/>
</dbReference>
<feature type="transmembrane region" description="Helical" evidence="7">
    <location>
        <begin position="132"/>
        <end position="151"/>
    </location>
</feature>
<dbReference type="InterPro" id="IPR003593">
    <property type="entry name" value="AAA+_ATPase"/>
</dbReference>
<feature type="transmembrane region" description="Helical" evidence="7">
    <location>
        <begin position="20"/>
        <end position="41"/>
    </location>
</feature>
<evidence type="ECO:0000259" key="9">
    <source>
        <dbReference type="PROSITE" id="PS50929"/>
    </source>
</evidence>
<dbReference type="SMART" id="SM00382">
    <property type="entry name" value="AAA"/>
    <property type="match status" value="1"/>
</dbReference>
<dbReference type="InterPro" id="IPR036640">
    <property type="entry name" value="ABC1_TM_sf"/>
</dbReference>
<dbReference type="InterPro" id="IPR011527">
    <property type="entry name" value="ABC1_TM_dom"/>
</dbReference>
<dbReference type="CDD" id="cd03228">
    <property type="entry name" value="ABCC_MRP_Like"/>
    <property type="match status" value="1"/>
</dbReference>
<dbReference type="InterPro" id="IPR027417">
    <property type="entry name" value="P-loop_NTPase"/>
</dbReference>
<keyword evidence="3" id="KW-0547">Nucleotide-binding</keyword>
<dbReference type="RefSeq" id="WP_170201276.1">
    <property type="nucleotide sequence ID" value="NZ_RJKE01000001.1"/>
</dbReference>
<dbReference type="GO" id="GO:0034775">
    <property type="term" value="P:glutathione transmembrane transport"/>
    <property type="evidence" value="ECO:0007669"/>
    <property type="project" value="InterPro"/>
</dbReference>
<evidence type="ECO:0000256" key="3">
    <source>
        <dbReference type="ARBA" id="ARBA00022741"/>
    </source>
</evidence>
<dbReference type="Proteomes" id="UP000272400">
    <property type="component" value="Unassembled WGS sequence"/>
</dbReference>
<sequence>MTTARTDTARTDTVRSRLTLGAGLGAGALICGIGLMATSGWLISRAEQQPPVLYLMVAITSVRAFGVGRGVLRYSERLASHDAALRLLTRTRVAVFDRLADLAPGRLGASRTLGLVVSGVDGVADRWLRGRIPMFSAAAAGLAALVLQTWLLPRAGLVLLAALALGGVAAPLVAAAATRRAAVREARGRDRMSEVATRTLHGLPELVAYGAVPERLAELEEADADLNRASGRSAWSLGVADGMTVLSCGAAVFGALALAVPAARAGTLDPLLVAVLTLTPLAAFEAISALSASAQQLLRSRAEDTILARVLEAEPPVRDPETPAPLPKGVAVRVRDLRVRWADADHDALAGLDLDLPPGRKVAVFGASGAGKSTLAAALLRFTGYEGSITLDGVELADLAGDDVRRVIGLCAQDAHVFDTTVAQNVRLARPGSSDAEVAAVLRRAGLDLPLDRRVGEHGAAVSGGERQRIALARALLADFPVLILDEPDAHLDEDTADKVLTDLLNAAGDRTVLLITHRPGAPGADPVLRHVDEVVTLTAPEPEPADPVGAAA</sequence>
<dbReference type="Pfam" id="PF00005">
    <property type="entry name" value="ABC_tran"/>
    <property type="match status" value="1"/>
</dbReference>
<dbReference type="InterPro" id="IPR014223">
    <property type="entry name" value="ABC_CydC/D"/>
</dbReference>
<dbReference type="GO" id="GO:0005886">
    <property type="term" value="C:plasma membrane"/>
    <property type="evidence" value="ECO:0007669"/>
    <property type="project" value="UniProtKB-SubCell"/>
</dbReference>
<evidence type="ECO:0000313" key="11">
    <source>
        <dbReference type="Proteomes" id="UP000272400"/>
    </source>
</evidence>
<keyword evidence="6 7" id="KW-0472">Membrane</keyword>
<reference evidence="10 11" key="1">
    <citation type="submission" date="2018-11" db="EMBL/GenBank/DDBJ databases">
        <title>Sequencing the genomes of 1000 actinobacteria strains.</title>
        <authorList>
            <person name="Klenk H.-P."/>
        </authorList>
    </citation>
    <scope>NUCLEOTIDE SEQUENCE [LARGE SCALE GENOMIC DNA]</scope>
    <source>
        <strain evidence="10 11">DSM 44254</strain>
    </source>
</reference>
<dbReference type="InterPro" id="IPR003439">
    <property type="entry name" value="ABC_transporter-like_ATP-bd"/>
</dbReference>
<dbReference type="AlphaFoldDB" id="A0A3N1CPE8"/>
<comment type="caution">
    <text evidence="10">The sequence shown here is derived from an EMBL/GenBank/DDBJ whole genome shotgun (WGS) entry which is preliminary data.</text>
</comment>
<accession>A0A3N1CPE8</accession>
<keyword evidence="5 7" id="KW-1133">Transmembrane helix</keyword>
<evidence type="ECO:0000256" key="6">
    <source>
        <dbReference type="ARBA" id="ARBA00023136"/>
    </source>
</evidence>
<dbReference type="InterPro" id="IPR017871">
    <property type="entry name" value="ABC_transporter-like_CS"/>
</dbReference>
<gene>
    <name evidence="10" type="ORF">EDD29_0674</name>
</gene>
<dbReference type="PROSITE" id="PS00211">
    <property type="entry name" value="ABC_TRANSPORTER_1"/>
    <property type="match status" value="1"/>
</dbReference>
<evidence type="ECO:0000256" key="5">
    <source>
        <dbReference type="ARBA" id="ARBA00022989"/>
    </source>
</evidence>
<evidence type="ECO:0000256" key="1">
    <source>
        <dbReference type="ARBA" id="ARBA00004651"/>
    </source>
</evidence>
<dbReference type="SUPFAM" id="SSF52540">
    <property type="entry name" value="P-loop containing nucleoside triphosphate hydrolases"/>
    <property type="match status" value="1"/>
</dbReference>
<feature type="transmembrane region" description="Helical" evidence="7">
    <location>
        <begin position="271"/>
        <end position="292"/>
    </location>
</feature>
<comment type="subcellular location">
    <subcellularLocation>
        <location evidence="1">Cell membrane</location>
        <topology evidence="1">Multi-pass membrane protein</topology>
    </subcellularLocation>
</comment>
<feature type="transmembrane region" description="Helical" evidence="7">
    <location>
        <begin position="157"/>
        <end position="177"/>
    </location>
</feature>
<feature type="domain" description="ABC transporter" evidence="8">
    <location>
        <begin position="332"/>
        <end position="553"/>
    </location>
</feature>
<evidence type="ECO:0000313" key="10">
    <source>
        <dbReference type="EMBL" id="ROO83180.1"/>
    </source>
</evidence>
<dbReference type="PANTHER" id="PTHR24221">
    <property type="entry name" value="ATP-BINDING CASSETTE SUB-FAMILY B"/>
    <property type="match status" value="1"/>
</dbReference>
<dbReference type="GO" id="GO:0005524">
    <property type="term" value="F:ATP binding"/>
    <property type="evidence" value="ECO:0007669"/>
    <property type="project" value="UniProtKB-KW"/>
</dbReference>
<organism evidence="10 11">
    <name type="scientific">Actinocorallia herbida</name>
    <dbReference type="NCBI Taxonomy" id="58109"/>
    <lineage>
        <taxon>Bacteria</taxon>
        <taxon>Bacillati</taxon>
        <taxon>Actinomycetota</taxon>
        <taxon>Actinomycetes</taxon>
        <taxon>Streptosporangiales</taxon>
        <taxon>Thermomonosporaceae</taxon>
        <taxon>Actinocorallia</taxon>
    </lineage>
</organism>
<evidence type="ECO:0000256" key="4">
    <source>
        <dbReference type="ARBA" id="ARBA00022840"/>
    </source>
</evidence>
<evidence type="ECO:0000259" key="8">
    <source>
        <dbReference type="PROSITE" id="PS50893"/>
    </source>
</evidence>
<evidence type="ECO:0000256" key="7">
    <source>
        <dbReference type="SAM" id="Phobius"/>
    </source>
</evidence>
<keyword evidence="2 7" id="KW-0812">Transmembrane</keyword>
<dbReference type="EMBL" id="RJKE01000001">
    <property type="protein sequence ID" value="ROO83180.1"/>
    <property type="molecule type" value="Genomic_DNA"/>
</dbReference>
<dbReference type="GO" id="GO:0034040">
    <property type="term" value="F:ATPase-coupled lipid transmembrane transporter activity"/>
    <property type="evidence" value="ECO:0007669"/>
    <property type="project" value="TreeGrafter"/>
</dbReference>
<dbReference type="SUPFAM" id="SSF90123">
    <property type="entry name" value="ABC transporter transmembrane region"/>
    <property type="match status" value="1"/>
</dbReference>
<dbReference type="GO" id="GO:0140359">
    <property type="term" value="F:ABC-type transporter activity"/>
    <property type="evidence" value="ECO:0007669"/>
    <property type="project" value="InterPro"/>
</dbReference>
<dbReference type="Gene3D" id="1.20.1560.10">
    <property type="entry name" value="ABC transporter type 1, transmembrane domain"/>
    <property type="match status" value="1"/>
</dbReference>
<dbReference type="GO" id="GO:0016887">
    <property type="term" value="F:ATP hydrolysis activity"/>
    <property type="evidence" value="ECO:0007669"/>
    <property type="project" value="InterPro"/>
</dbReference>
<dbReference type="PANTHER" id="PTHR24221:SF654">
    <property type="entry name" value="ATP-BINDING CASSETTE SUB-FAMILY B MEMBER 6"/>
    <property type="match status" value="1"/>
</dbReference>
<proteinExistence type="predicted"/>
<dbReference type="PROSITE" id="PS50893">
    <property type="entry name" value="ABC_TRANSPORTER_2"/>
    <property type="match status" value="1"/>
</dbReference>
<keyword evidence="4 10" id="KW-0067">ATP-binding</keyword>
<keyword evidence="11" id="KW-1185">Reference proteome</keyword>
<protein>
    <submittedName>
        <fullName evidence="10">ATP-binding cassette subfamily C protein CydC</fullName>
    </submittedName>
</protein>
<dbReference type="PROSITE" id="PS50929">
    <property type="entry name" value="ABC_TM1F"/>
    <property type="match status" value="1"/>
</dbReference>
<evidence type="ECO:0000256" key="2">
    <source>
        <dbReference type="ARBA" id="ARBA00022692"/>
    </source>
</evidence>
<dbReference type="Gene3D" id="3.40.50.300">
    <property type="entry name" value="P-loop containing nucleotide triphosphate hydrolases"/>
    <property type="match status" value="1"/>
</dbReference>
<dbReference type="InterPro" id="IPR039421">
    <property type="entry name" value="Type_1_exporter"/>
</dbReference>
<name>A0A3N1CPE8_9ACTN</name>
<feature type="domain" description="ABC transmembrane type-1" evidence="9">
    <location>
        <begin position="20"/>
        <end position="299"/>
    </location>
</feature>
<dbReference type="GO" id="GO:0045454">
    <property type="term" value="P:cell redox homeostasis"/>
    <property type="evidence" value="ECO:0007669"/>
    <property type="project" value="InterPro"/>
</dbReference>
<feature type="transmembrane region" description="Helical" evidence="7">
    <location>
        <begin position="237"/>
        <end position="259"/>
    </location>
</feature>